<comment type="caution">
    <text evidence="1">The sequence shown here is derived from an EMBL/GenBank/DDBJ whole genome shotgun (WGS) entry which is preliminary data.</text>
</comment>
<sequence length="110" mass="11707">MTSDPAGAIRAVTEAIHAIGGTGGAIQSCQLSWLGCYYLYGPVVAHAERDEASGTIVWRDELDHAGTSVSEMPLAVREAIACLPVTQNSIEFESTSHQTAAVDLRNYGDR</sequence>
<gene>
    <name evidence="1" type="ORF">HKK74_14285</name>
</gene>
<reference evidence="1 2" key="1">
    <citation type="submission" date="2020-06" db="EMBL/GenBank/DDBJ databases">
        <title>Actinomadura xiongansis sp. nov., isolated from soil of Baiyangdian.</title>
        <authorList>
            <person name="Zhang X."/>
        </authorList>
    </citation>
    <scope>NUCLEOTIDE SEQUENCE [LARGE SCALE GENOMIC DNA]</scope>
    <source>
        <strain evidence="1 2">HBUM206468</strain>
    </source>
</reference>
<accession>A0ABR7LQJ2</accession>
<organism evidence="1 2">
    <name type="scientific">Actinomadura alba</name>
    <dbReference type="NCBI Taxonomy" id="406431"/>
    <lineage>
        <taxon>Bacteria</taxon>
        <taxon>Bacillati</taxon>
        <taxon>Actinomycetota</taxon>
        <taxon>Actinomycetes</taxon>
        <taxon>Streptosporangiales</taxon>
        <taxon>Thermomonosporaceae</taxon>
        <taxon>Actinomadura</taxon>
    </lineage>
</organism>
<name>A0ABR7LQJ2_9ACTN</name>
<dbReference type="RefSeq" id="WP_187243676.1">
    <property type="nucleotide sequence ID" value="NZ_BAAAOK010000013.1"/>
</dbReference>
<evidence type="ECO:0000313" key="1">
    <source>
        <dbReference type="EMBL" id="MBC6466663.1"/>
    </source>
</evidence>
<evidence type="ECO:0000313" key="2">
    <source>
        <dbReference type="Proteomes" id="UP000805614"/>
    </source>
</evidence>
<proteinExistence type="predicted"/>
<protein>
    <submittedName>
        <fullName evidence="1">Uncharacterized protein</fullName>
    </submittedName>
</protein>
<dbReference type="Proteomes" id="UP000805614">
    <property type="component" value="Unassembled WGS sequence"/>
</dbReference>
<keyword evidence="2" id="KW-1185">Reference proteome</keyword>
<dbReference type="EMBL" id="JABVEC010000009">
    <property type="protein sequence ID" value="MBC6466663.1"/>
    <property type="molecule type" value="Genomic_DNA"/>
</dbReference>